<dbReference type="PANTHER" id="PTHR33823:SF2">
    <property type="entry name" value="RNA POLYMERASE-BINDING TRANSCRIPTION FACTOR DKSA"/>
    <property type="match status" value="1"/>
</dbReference>
<dbReference type="PANTHER" id="PTHR33823">
    <property type="entry name" value="RNA POLYMERASE-BINDING TRANSCRIPTION FACTOR DKSA-RELATED"/>
    <property type="match status" value="1"/>
</dbReference>
<feature type="binding site" evidence="5">
    <location>
        <position position="86"/>
    </location>
    <ligand>
        <name>Zn(2+)</name>
        <dbReference type="ChEBI" id="CHEBI:29105"/>
    </ligand>
</feature>
<dbReference type="InterPro" id="IPR037187">
    <property type="entry name" value="DnaK_N"/>
</dbReference>
<comment type="caution">
    <text evidence="9">The sequence shown here is derived from an EMBL/GenBank/DDBJ whole genome shotgun (WGS) entry which is preliminary data.</text>
</comment>
<feature type="domain" description="DnaK suppressor protein DksA N-terminal" evidence="8">
    <location>
        <begin position="5"/>
        <end position="75"/>
    </location>
</feature>
<dbReference type="SUPFAM" id="SSF57716">
    <property type="entry name" value="Glucocorticoid receptor-like (DNA-binding domain)"/>
    <property type="match status" value="1"/>
</dbReference>
<dbReference type="PROSITE" id="PS01102">
    <property type="entry name" value="ZF_DKSA_1"/>
    <property type="match status" value="1"/>
</dbReference>
<dbReference type="FunCoup" id="A0A0D2JD11">
    <property type="interactions" value="319"/>
</dbReference>
<feature type="zinc finger region" description="dksA C4-type" evidence="6">
    <location>
        <begin position="83"/>
        <end position="107"/>
    </location>
</feature>
<dbReference type="Gene3D" id="1.20.120.910">
    <property type="entry name" value="DksA, coiled-coil domain"/>
    <property type="match status" value="1"/>
</dbReference>
<comment type="similarity">
    <text evidence="5">Belongs to the DksA family.</text>
</comment>
<feature type="binding site" evidence="5">
    <location>
        <position position="107"/>
    </location>
    <ligand>
        <name>Zn(2+)</name>
        <dbReference type="ChEBI" id="CHEBI:29105"/>
    </ligand>
</feature>
<accession>A0A0D2JD11</accession>
<dbReference type="InParanoid" id="A0A0D2JD11"/>
<protein>
    <recommendedName>
        <fullName evidence="5">RNA polymerase-binding transcription factor DksA</fullName>
    </recommendedName>
</protein>
<comment type="subcellular location">
    <subcellularLocation>
        <location evidence="5">Cytoplasm</location>
    </subcellularLocation>
</comment>
<evidence type="ECO:0000256" key="6">
    <source>
        <dbReference type="PROSITE-ProRule" id="PRU00510"/>
    </source>
</evidence>
<dbReference type="OrthoDB" id="9803742at2"/>
<dbReference type="InterPro" id="IPR048489">
    <property type="entry name" value="DksA_N"/>
</dbReference>
<gene>
    <name evidence="5" type="primary">dksA</name>
    <name evidence="9" type="ORF">X474_11575</name>
</gene>
<dbReference type="InterPro" id="IPR020458">
    <property type="entry name" value="Znf_DskA_TraR_CS"/>
</dbReference>
<dbReference type="InterPro" id="IPR000962">
    <property type="entry name" value="Znf_DskA_TraR"/>
</dbReference>
<evidence type="ECO:0000313" key="9">
    <source>
        <dbReference type="EMBL" id="KIX13641.1"/>
    </source>
</evidence>
<dbReference type="InterPro" id="IPR012784">
    <property type="entry name" value="DksA_RNA_pol-bd"/>
</dbReference>
<dbReference type="GO" id="GO:0010468">
    <property type="term" value="P:regulation of gene expression"/>
    <property type="evidence" value="ECO:0007669"/>
    <property type="project" value="UniProtKB-UniRule"/>
</dbReference>
<feature type="binding site" evidence="5">
    <location>
        <position position="104"/>
    </location>
    <ligand>
        <name>Zn(2+)</name>
        <dbReference type="ChEBI" id="CHEBI:29105"/>
    </ligand>
</feature>
<name>A0A0D2JD11_9BACT</name>
<evidence type="ECO:0000256" key="4">
    <source>
        <dbReference type="ARBA" id="ARBA00022833"/>
    </source>
</evidence>
<evidence type="ECO:0000256" key="3">
    <source>
        <dbReference type="ARBA" id="ARBA00022771"/>
    </source>
</evidence>
<dbReference type="EMBL" id="AZAC01000014">
    <property type="protein sequence ID" value="KIX13641.1"/>
    <property type="molecule type" value="Genomic_DNA"/>
</dbReference>
<dbReference type="STRING" id="1429043.X474_11575"/>
<dbReference type="PROSITE" id="PS51128">
    <property type="entry name" value="ZF_DKSA_2"/>
    <property type="match status" value="1"/>
</dbReference>
<dbReference type="RefSeq" id="WP_044348701.1">
    <property type="nucleotide sequence ID" value="NZ_AZAC01000014.1"/>
</dbReference>
<dbReference type="HAMAP" id="MF_00926">
    <property type="entry name" value="DksA"/>
    <property type="match status" value="1"/>
</dbReference>
<dbReference type="Pfam" id="PF21157">
    <property type="entry name" value="DksA_N"/>
    <property type="match status" value="1"/>
</dbReference>
<dbReference type="Proteomes" id="UP000032233">
    <property type="component" value="Unassembled WGS sequence"/>
</dbReference>
<evidence type="ECO:0000256" key="2">
    <source>
        <dbReference type="ARBA" id="ARBA00022723"/>
    </source>
</evidence>
<evidence type="ECO:0000256" key="5">
    <source>
        <dbReference type="HAMAP-Rule" id="MF_00926"/>
    </source>
</evidence>
<comment type="function">
    <text evidence="5">Transcription factor that acts by binding directly to the RNA polymerase (RNAP). Required for negative regulation of rRNA expression and positive regulation of several amino acid biosynthesis promoters.</text>
</comment>
<feature type="binding site" evidence="5">
    <location>
        <position position="83"/>
    </location>
    <ligand>
        <name>Zn(2+)</name>
        <dbReference type="ChEBI" id="CHEBI:29105"/>
    </ligand>
</feature>
<keyword evidence="3 5" id="KW-0863">Zinc-finger</keyword>
<evidence type="ECO:0000313" key="10">
    <source>
        <dbReference type="Proteomes" id="UP000032233"/>
    </source>
</evidence>
<reference evidence="9 10" key="1">
    <citation type="submission" date="2013-11" db="EMBL/GenBank/DDBJ databases">
        <title>Metagenomic analysis of a methanogenic consortium involved in long chain n-alkane degradation.</title>
        <authorList>
            <person name="Davidova I.A."/>
            <person name="Callaghan A.V."/>
            <person name="Wawrik B."/>
            <person name="Pruitt S."/>
            <person name="Marks C."/>
            <person name="Duncan K.E."/>
            <person name="Suflita J.M."/>
        </authorList>
    </citation>
    <scope>NUCLEOTIDE SEQUENCE [LARGE SCALE GENOMIC DNA]</scope>
    <source>
        <strain evidence="9 10">SPR</strain>
    </source>
</reference>
<keyword evidence="4 5" id="KW-0862">Zinc</keyword>
<keyword evidence="2 5" id="KW-0479">Metal-binding</keyword>
<keyword evidence="1 5" id="KW-0963">Cytoplasm</keyword>
<sequence>MDEKQLAYFKNLLEEQLQTLLNEAGRTVAGMIDPKENYPDPTDRAALESDRNFLLRIRDRERKLISKIEEALQRIEDGEYGICESCGDDISPKRLEARPVTTLCIECKKRQEAKEKARGN</sequence>
<organism evidence="9 10">
    <name type="scientific">Dethiosulfatarculus sandiegensis</name>
    <dbReference type="NCBI Taxonomy" id="1429043"/>
    <lineage>
        <taxon>Bacteria</taxon>
        <taxon>Pseudomonadati</taxon>
        <taxon>Thermodesulfobacteriota</taxon>
        <taxon>Desulfarculia</taxon>
        <taxon>Desulfarculales</taxon>
        <taxon>Desulfarculaceae</taxon>
        <taxon>Dethiosulfatarculus</taxon>
    </lineage>
</organism>
<proteinExistence type="inferred from homology"/>
<dbReference type="PATRIC" id="fig|1429043.3.peg.2463"/>
<dbReference type="GO" id="GO:0005737">
    <property type="term" value="C:cytoplasm"/>
    <property type="evidence" value="ECO:0007669"/>
    <property type="project" value="UniProtKB-SubCell"/>
</dbReference>
<dbReference type="AlphaFoldDB" id="A0A0D2JD11"/>
<dbReference type="SUPFAM" id="SSF109635">
    <property type="entry name" value="DnaK suppressor protein DksA, alpha-hairpin domain"/>
    <property type="match status" value="1"/>
</dbReference>
<evidence type="ECO:0000256" key="1">
    <source>
        <dbReference type="ARBA" id="ARBA00022490"/>
    </source>
</evidence>
<dbReference type="Pfam" id="PF01258">
    <property type="entry name" value="zf-dskA_traR"/>
    <property type="match status" value="1"/>
</dbReference>
<evidence type="ECO:0000259" key="8">
    <source>
        <dbReference type="Pfam" id="PF21157"/>
    </source>
</evidence>
<dbReference type="GO" id="GO:0008270">
    <property type="term" value="F:zinc ion binding"/>
    <property type="evidence" value="ECO:0007669"/>
    <property type="project" value="UniProtKB-UniRule"/>
</dbReference>
<dbReference type="NCBIfam" id="TIGR02420">
    <property type="entry name" value="dksA"/>
    <property type="match status" value="1"/>
</dbReference>
<evidence type="ECO:0000259" key="7">
    <source>
        <dbReference type="Pfam" id="PF01258"/>
    </source>
</evidence>
<feature type="domain" description="Zinc finger DksA/TraR C4-type" evidence="7">
    <location>
        <begin position="78"/>
        <end position="112"/>
    </location>
</feature>
<keyword evidence="10" id="KW-1185">Reference proteome</keyword>
<comment type="subunit">
    <text evidence="5">Interacts directly with the RNA polymerase.</text>
</comment>